<dbReference type="InterPro" id="IPR027417">
    <property type="entry name" value="P-loop_NTPase"/>
</dbReference>
<dbReference type="PANTHER" id="PTHR10903">
    <property type="entry name" value="GTPASE, IMAP FAMILY MEMBER-RELATED"/>
    <property type="match status" value="1"/>
</dbReference>
<keyword evidence="2" id="KW-0547">Nucleotide-binding</keyword>
<comment type="caution">
    <text evidence="5">The sequence shown here is derived from an EMBL/GenBank/DDBJ whole genome shotgun (WGS) entry which is preliminary data.</text>
</comment>
<dbReference type="Proteomes" id="UP000596742">
    <property type="component" value="Unassembled WGS sequence"/>
</dbReference>
<dbReference type="Pfam" id="PF04548">
    <property type="entry name" value="AIG1"/>
    <property type="match status" value="1"/>
</dbReference>
<dbReference type="PROSITE" id="PS51720">
    <property type="entry name" value="G_AIG1"/>
    <property type="match status" value="1"/>
</dbReference>
<evidence type="ECO:0000313" key="5">
    <source>
        <dbReference type="EMBL" id="VDI57486.1"/>
    </source>
</evidence>
<evidence type="ECO:0000256" key="1">
    <source>
        <dbReference type="ARBA" id="ARBA00008535"/>
    </source>
</evidence>
<accession>A0A8B6G1W3</accession>
<dbReference type="PANTHER" id="PTHR10903:SF184">
    <property type="entry name" value="GTP-BINDING PROTEIN A"/>
    <property type="match status" value="1"/>
</dbReference>
<keyword evidence="6" id="KW-1185">Reference proteome</keyword>
<dbReference type="SUPFAM" id="SSF52540">
    <property type="entry name" value="P-loop containing nucleoside triphosphate hydrolases"/>
    <property type="match status" value="1"/>
</dbReference>
<protein>
    <recommendedName>
        <fullName evidence="4">AIG1-type G domain-containing protein</fullName>
    </recommendedName>
</protein>
<evidence type="ECO:0000313" key="6">
    <source>
        <dbReference type="Proteomes" id="UP000596742"/>
    </source>
</evidence>
<keyword evidence="3" id="KW-0342">GTP-binding</keyword>
<dbReference type="InterPro" id="IPR045058">
    <property type="entry name" value="GIMA/IAN/Toc"/>
</dbReference>
<dbReference type="OrthoDB" id="6087798at2759"/>
<name>A0A8B6G1W3_MYTGA</name>
<dbReference type="Gene3D" id="3.40.50.300">
    <property type="entry name" value="P-loop containing nucleotide triphosphate hydrolases"/>
    <property type="match status" value="1"/>
</dbReference>
<comment type="similarity">
    <text evidence="1">Belongs to the TRAFAC class TrmE-Era-EngA-EngB-Septin-like GTPase superfamily. AIG1/Toc34/Toc159-like paraseptin GTPase family. IAN subfamily.</text>
</comment>
<feature type="domain" description="AIG1-type G" evidence="4">
    <location>
        <begin position="20"/>
        <end position="226"/>
    </location>
</feature>
<evidence type="ECO:0000256" key="3">
    <source>
        <dbReference type="ARBA" id="ARBA00023134"/>
    </source>
</evidence>
<proteinExistence type="inferred from homology"/>
<reference evidence="5" key="1">
    <citation type="submission" date="2018-11" db="EMBL/GenBank/DDBJ databases">
        <authorList>
            <person name="Alioto T."/>
            <person name="Alioto T."/>
        </authorList>
    </citation>
    <scope>NUCLEOTIDE SEQUENCE</scope>
</reference>
<dbReference type="EMBL" id="UYJE01007731">
    <property type="protein sequence ID" value="VDI57486.1"/>
    <property type="molecule type" value="Genomic_DNA"/>
</dbReference>
<dbReference type="GO" id="GO:0005525">
    <property type="term" value="F:GTP binding"/>
    <property type="evidence" value="ECO:0007669"/>
    <property type="project" value="UniProtKB-KW"/>
</dbReference>
<dbReference type="AlphaFoldDB" id="A0A8B6G1W3"/>
<evidence type="ECO:0000259" key="4">
    <source>
        <dbReference type="PROSITE" id="PS51720"/>
    </source>
</evidence>
<evidence type="ECO:0000256" key="2">
    <source>
        <dbReference type="ARBA" id="ARBA00022741"/>
    </source>
</evidence>
<dbReference type="InterPro" id="IPR006703">
    <property type="entry name" value="G_AIG1"/>
</dbReference>
<sequence>MAKACSINPEEQSGEYKERKEPFRIALIGKTGAGKSAVGNTLLGRDEFETDVAGESVTTTMDWNVSAMSNYRRQIKVVDTPGILDTRRKKKEIRQEVEKAVIALSPGPHAILMVFSPVRFTDEEKKVLEELKKLFKGEIFLQFTIIVMVRKKEIRYQGKPMDIHDFVRNRTAKEFQDLYMKCNKRIVSVENLGEWPERNKYAEEVISAIENLGENYFDHALFSNAKGRGNWISQCIG</sequence>
<gene>
    <name evidence="5" type="ORF">MGAL_10B013273</name>
</gene>
<organism evidence="5 6">
    <name type="scientific">Mytilus galloprovincialis</name>
    <name type="common">Mediterranean mussel</name>
    <dbReference type="NCBI Taxonomy" id="29158"/>
    <lineage>
        <taxon>Eukaryota</taxon>
        <taxon>Metazoa</taxon>
        <taxon>Spiralia</taxon>
        <taxon>Lophotrochozoa</taxon>
        <taxon>Mollusca</taxon>
        <taxon>Bivalvia</taxon>
        <taxon>Autobranchia</taxon>
        <taxon>Pteriomorphia</taxon>
        <taxon>Mytilida</taxon>
        <taxon>Mytiloidea</taxon>
        <taxon>Mytilidae</taxon>
        <taxon>Mytilinae</taxon>
        <taxon>Mytilus</taxon>
    </lineage>
</organism>